<gene>
    <name evidence="4" type="ORF">PgNI_01493</name>
</gene>
<feature type="compositionally biased region" description="Low complexity" evidence="1">
    <location>
        <begin position="128"/>
        <end position="143"/>
    </location>
</feature>
<reference evidence="4" key="2">
    <citation type="submission" date="2019-10" db="EMBL/GenBank/DDBJ databases">
        <authorList>
            <consortium name="NCBI Genome Project"/>
        </authorList>
    </citation>
    <scope>NUCLEOTIDE SEQUENCE</scope>
    <source>
        <strain evidence="4">NI907</strain>
    </source>
</reference>
<feature type="transmembrane region" description="Helical" evidence="2">
    <location>
        <begin position="163"/>
        <end position="190"/>
    </location>
</feature>
<feature type="region of interest" description="Disordered" evidence="1">
    <location>
        <begin position="1"/>
        <end position="27"/>
    </location>
</feature>
<evidence type="ECO:0000313" key="4">
    <source>
        <dbReference type="RefSeq" id="XP_030985809.1"/>
    </source>
</evidence>
<protein>
    <submittedName>
        <fullName evidence="4">Uncharacterized protein</fullName>
    </submittedName>
</protein>
<feature type="compositionally biased region" description="Low complexity" evidence="1">
    <location>
        <begin position="236"/>
        <end position="247"/>
    </location>
</feature>
<dbReference type="GeneID" id="41956478"/>
<keyword evidence="2" id="KW-1133">Transmembrane helix</keyword>
<accession>A0A6P8BFG3</accession>
<dbReference type="KEGG" id="pgri:PgNI_01493"/>
<reference evidence="4" key="3">
    <citation type="submission" date="2025-08" db="UniProtKB">
        <authorList>
            <consortium name="RefSeq"/>
        </authorList>
    </citation>
    <scope>IDENTIFICATION</scope>
    <source>
        <strain evidence="4">NI907</strain>
    </source>
</reference>
<dbReference type="Proteomes" id="UP000515153">
    <property type="component" value="Unplaced"/>
</dbReference>
<feature type="region of interest" description="Disordered" evidence="1">
    <location>
        <begin position="236"/>
        <end position="261"/>
    </location>
</feature>
<evidence type="ECO:0000313" key="3">
    <source>
        <dbReference type="Proteomes" id="UP000515153"/>
    </source>
</evidence>
<organism evidence="3 4">
    <name type="scientific">Pyricularia grisea</name>
    <name type="common">Crabgrass-specific blast fungus</name>
    <name type="synonym">Magnaporthe grisea</name>
    <dbReference type="NCBI Taxonomy" id="148305"/>
    <lineage>
        <taxon>Eukaryota</taxon>
        <taxon>Fungi</taxon>
        <taxon>Dikarya</taxon>
        <taxon>Ascomycota</taxon>
        <taxon>Pezizomycotina</taxon>
        <taxon>Sordariomycetes</taxon>
        <taxon>Sordariomycetidae</taxon>
        <taxon>Magnaporthales</taxon>
        <taxon>Pyriculariaceae</taxon>
        <taxon>Pyricularia</taxon>
    </lineage>
</organism>
<keyword evidence="2" id="KW-0812">Transmembrane</keyword>
<keyword evidence="3" id="KW-1185">Reference proteome</keyword>
<reference evidence="4" key="1">
    <citation type="journal article" date="2019" name="Mol. Biol. Evol.">
        <title>Blast fungal genomes show frequent chromosomal changes, gene gains and losses, and effector gene turnover.</title>
        <authorList>
            <person name="Gomez Luciano L.B."/>
            <person name="Jason Tsai I."/>
            <person name="Chuma I."/>
            <person name="Tosa Y."/>
            <person name="Chen Y.H."/>
            <person name="Li J.Y."/>
            <person name="Li M.Y."/>
            <person name="Jade Lu M.Y."/>
            <person name="Nakayashiki H."/>
            <person name="Li W.H."/>
        </authorList>
    </citation>
    <scope>NUCLEOTIDE SEQUENCE</scope>
    <source>
        <strain evidence="4">NI907</strain>
    </source>
</reference>
<feature type="region of interest" description="Disordered" evidence="1">
    <location>
        <begin position="128"/>
        <end position="156"/>
    </location>
</feature>
<evidence type="ECO:0000256" key="2">
    <source>
        <dbReference type="SAM" id="Phobius"/>
    </source>
</evidence>
<name>A0A6P8BFG3_PYRGI</name>
<dbReference type="AlphaFoldDB" id="A0A6P8BFG3"/>
<proteinExistence type="predicted"/>
<evidence type="ECO:0000256" key="1">
    <source>
        <dbReference type="SAM" id="MobiDB-lite"/>
    </source>
</evidence>
<keyword evidence="2" id="KW-0472">Membrane</keyword>
<sequence length="261" mass="27216">MNHSLSHQPRHSSDILDPSPKPTAAPDLAAGITAFHGLLESQHESSNHCHSHATSHGRALQTKASLPATLTPGRFCILSSAQYPACLTYLWTEPPPRSRLACGKTSTIIYMNDRPQFVIDAERTSLSSSPKSATASATSISGSFPTALDPTGNGPANRDTGNLAGVIVGAAIGGLLIIAILIAVIVWLCLRSRRPQHSTTRDRMDDETARGYNLQVLSTPGLSRISTLVSAAPAPAQAASGGLPGAPTEAAHYAHPPGTAL</sequence>
<dbReference type="RefSeq" id="XP_030985809.1">
    <property type="nucleotide sequence ID" value="XM_031121564.1"/>
</dbReference>